<keyword evidence="2" id="KW-1133">Transmembrane helix</keyword>
<dbReference type="PRINTS" id="PR01217">
    <property type="entry name" value="PRICHEXTENSN"/>
</dbReference>
<evidence type="ECO:0000313" key="4">
    <source>
        <dbReference type="Proteomes" id="UP000482960"/>
    </source>
</evidence>
<sequence length="225" mass="24207">MFRVILLRNSAVPFGRTKKSAGERPALYAPPVTHTQDSAPVFVDATGRRRRQVRRIAYAVGAACLTYTGLVGASVIGDPVRPTALAPFPMLSKSPVPDIRPIQTHAPAHPPAVLEAPEEDTDFVALPVRQPREAPRSRTAPKPPRRHPVRSPPPRRPRRPSPPVRQHLPTRPSPRADQVSRAPEPTGSPEPPEPEPTPSPTEAPRQAPSDSPSVIGGILDLLAGG</sequence>
<keyword evidence="2" id="KW-0812">Transmembrane</keyword>
<reference evidence="3 4" key="2">
    <citation type="submission" date="2020-03" db="EMBL/GenBank/DDBJ databases">
        <authorList>
            <person name="Ichikawa N."/>
            <person name="Kimura A."/>
            <person name="Kitahashi Y."/>
            <person name="Uohara A."/>
        </authorList>
    </citation>
    <scope>NUCLEOTIDE SEQUENCE [LARGE SCALE GENOMIC DNA]</scope>
    <source>
        <strain evidence="3 4">NBRC 108638</strain>
    </source>
</reference>
<proteinExistence type="predicted"/>
<organism evidence="3 4">
    <name type="scientific">Phytohabitans rumicis</name>
    <dbReference type="NCBI Taxonomy" id="1076125"/>
    <lineage>
        <taxon>Bacteria</taxon>
        <taxon>Bacillati</taxon>
        <taxon>Actinomycetota</taxon>
        <taxon>Actinomycetes</taxon>
        <taxon>Micromonosporales</taxon>
        <taxon>Micromonosporaceae</taxon>
    </lineage>
</organism>
<gene>
    <name evidence="3" type="ORF">Prum_048270</name>
</gene>
<reference evidence="3 4" key="1">
    <citation type="submission" date="2020-03" db="EMBL/GenBank/DDBJ databases">
        <title>Whole genome shotgun sequence of Phytohabitans rumicis NBRC 108638.</title>
        <authorList>
            <person name="Komaki H."/>
            <person name="Tamura T."/>
        </authorList>
    </citation>
    <scope>NUCLEOTIDE SEQUENCE [LARGE SCALE GENOMIC DNA]</scope>
    <source>
        <strain evidence="3 4">NBRC 108638</strain>
    </source>
</reference>
<evidence type="ECO:0000256" key="1">
    <source>
        <dbReference type="SAM" id="MobiDB-lite"/>
    </source>
</evidence>
<feature type="region of interest" description="Disordered" evidence="1">
    <location>
        <begin position="124"/>
        <end position="225"/>
    </location>
</feature>
<dbReference type="Proteomes" id="UP000482960">
    <property type="component" value="Unassembled WGS sequence"/>
</dbReference>
<feature type="compositionally biased region" description="Basic residues" evidence="1">
    <location>
        <begin position="143"/>
        <end position="159"/>
    </location>
</feature>
<dbReference type="AlphaFoldDB" id="A0A6V8LEW3"/>
<evidence type="ECO:0000313" key="3">
    <source>
        <dbReference type="EMBL" id="GFJ91185.1"/>
    </source>
</evidence>
<feature type="compositionally biased region" description="Pro residues" evidence="1">
    <location>
        <begin position="186"/>
        <end position="201"/>
    </location>
</feature>
<protein>
    <submittedName>
        <fullName evidence="3">Uncharacterized protein</fullName>
    </submittedName>
</protein>
<accession>A0A6V8LEW3</accession>
<evidence type="ECO:0000256" key="2">
    <source>
        <dbReference type="SAM" id="Phobius"/>
    </source>
</evidence>
<dbReference type="EMBL" id="BLPG01000001">
    <property type="protein sequence ID" value="GFJ91185.1"/>
    <property type="molecule type" value="Genomic_DNA"/>
</dbReference>
<comment type="caution">
    <text evidence="3">The sequence shown here is derived from an EMBL/GenBank/DDBJ whole genome shotgun (WGS) entry which is preliminary data.</text>
</comment>
<feature type="transmembrane region" description="Helical" evidence="2">
    <location>
        <begin position="56"/>
        <end position="77"/>
    </location>
</feature>
<keyword evidence="4" id="KW-1185">Reference proteome</keyword>
<keyword evidence="2" id="KW-0472">Membrane</keyword>
<name>A0A6V8LEW3_9ACTN</name>